<name>A0A397T720_9GLOM</name>
<sequence>MNHLEYNGCYNILNVLDDIPEFLYATNQVNKTYADERLIPIGKWGGELGKLALELFIIIFRKLIPSNRIGISEEEHKMMIIQYEKEVEYYRSYFISLRIFCQKA</sequence>
<protein>
    <submittedName>
        <fullName evidence="1">Uncharacterized protein</fullName>
    </submittedName>
</protein>
<comment type="caution">
    <text evidence="1">The sequence shown here is derived from an EMBL/GenBank/DDBJ whole genome shotgun (WGS) entry which is preliminary data.</text>
</comment>
<dbReference type="EMBL" id="QKYT01000091">
    <property type="protein sequence ID" value="RIA94058.1"/>
    <property type="molecule type" value="Genomic_DNA"/>
</dbReference>
<gene>
    <name evidence="1" type="ORF">C1645_735084</name>
</gene>
<evidence type="ECO:0000313" key="1">
    <source>
        <dbReference type="EMBL" id="RIA94058.1"/>
    </source>
</evidence>
<accession>A0A397T720</accession>
<organism evidence="1 2">
    <name type="scientific">Glomus cerebriforme</name>
    <dbReference type="NCBI Taxonomy" id="658196"/>
    <lineage>
        <taxon>Eukaryota</taxon>
        <taxon>Fungi</taxon>
        <taxon>Fungi incertae sedis</taxon>
        <taxon>Mucoromycota</taxon>
        <taxon>Glomeromycotina</taxon>
        <taxon>Glomeromycetes</taxon>
        <taxon>Glomerales</taxon>
        <taxon>Glomeraceae</taxon>
        <taxon>Glomus</taxon>
    </lineage>
</organism>
<keyword evidence="2" id="KW-1185">Reference proteome</keyword>
<proteinExistence type="predicted"/>
<dbReference type="AlphaFoldDB" id="A0A397T720"/>
<reference evidence="1 2" key="1">
    <citation type="submission" date="2018-06" db="EMBL/GenBank/DDBJ databases">
        <title>Comparative genomics reveals the genomic features of Rhizophagus irregularis, R. cerebriforme, R. diaphanum and Gigaspora rosea, and their symbiotic lifestyle signature.</title>
        <authorList>
            <person name="Morin E."/>
            <person name="San Clemente H."/>
            <person name="Chen E.C.H."/>
            <person name="De La Providencia I."/>
            <person name="Hainaut M."/>
            <person name="Kuo A."/>
            <person name="Kohler A."/>
            <person name="Murat C."/>
            <person name="Tang N."/>
            <person name="Roy S."/>
            <person name="Loubradou J."/>
            <person name="Henrissat B."/>
            <person name="Grigoriev I.V."/>
            <person name="Corradi N."/>
            <person name="Roux C."/>
            <person name="Martin F.M."/>
        </authorList>
    </citation>
    <scope>NUCLEOTIDE SEQUENCE [LARGE SCALE GENOMIC DNA]</scope>
    <source>
        <strain evidence="1 2">DAOM 227022</strain>
    </source>
</reference>
<dbReference type="Proteomes" id="UP000265703">
    <property type="component" value="Unassembled WGS sequence"/>
</dbReference>
<dbReference type="OrthoDB" id="2013972at2759"/>
<evidence type="ECO:0000313" key="2">
    <source>
        <dbReference type="Proteomes" id="UP000265703"/>
    </source>
</evidence>